<name>A0A6B0UXM3_IXORI</name>
<keyword evidence="1" id="KW-0808">Transferase</keyword>
<dbReference type="GO" id="GO:0003964">
    <property type="term" value="F:RNA-directed DNA polymerase activity"/>
    <property type="evidence" value="ECO:0007669"/>
    <property type="project" value="UniProtKB-KW"/>
</dbReference>
<keyword evidence="1" id="KW-0695">RNA-directed DNA polymerase</keyword>
<proteinExistence type="predicted"/>
<accession>A0A6B0UXM3</accession>
<sequence length="165" mass="17693">MKLQSVGAGDRAEIVDRVPLVGVWGQPRGCGAAASADDTQTSAAAAFVAVTLRNPEQSRRRPFCRRGGVSVVFLAHWVLLKPDGRKGASNRRTAAVIHPLRTGSAMTPVRRHPMRSDADPDCHACGECADTGHLLLECAEPDDARAVLGFPCKTKEEPARIKTDE</sequence>
<protein>
    <submittedName>
        <fullName evidence="1">Putative non-ltr rnase hi domain of reverse transcriptase</fullName>
    </submittedName>
</protein>
<dbReference type="EMBL" id="GIFC01012436">
    <property type="protein sequence ID" value="MXU94519.1"/>
    <property type="molecule type" value="Transcribed_RNA"/>
</dbReference>
<keyword evidence="1" id="KW-0548">Nucleotidyltransferase</keyword>
<dbReference type="AlphaFoldDB" id="A0A6B0UXM3"/>
<organism evidence="1">
    <name type="scientific">Ixodes ricinus</name>
    <name type="common">Common tick</name>
    <name type="synonym">Acarus ricinus</name>
    <dbReference type="NCBI Taxonomy" id="34613"/>
    <lineage>
        <taxon>Eukaryota</taxon>
        <taxon>Metazoa</taxon>
        <taxon>Ecdysozoa</taxon>
        <taxon>Arthropoda</taxon>
        <taxon>Chelicerata</taxon>
        <taxon>Arachnida</taxon>
        <taxon>Acari</taxon>
        <taxon>Parasitiformes</taxon>
        <taxon>Ixodida</taxon>
        <taxon>Ixodoidea</taxon>
        <taxon>Ixodidae</taxon>
        <taxon>Ixodinae</taxon>
        <taxon>Ixodes</taxon>
    </lineage>
</organism>
<evidence type="ECO:0000313" key="1">
    <source>
        <dbReference type="EMBL" id="MXU94519.1"/>
    </source>
</evidence>
<reference evidence="1" key="1">
    <citation type="submission" date="2019-12" db="EMBL/GenBank/DDBJ databases">
        <title>An insight into the sialome of adult female Ixodes ricinus ticks feeding for 6 days.</title>
        <authorList>
            <person name="Perner J."/>
            <person name="Ribeiro J.M.C."/>
        </authorList>
    </citation>
    <scope>NUCLEOTIDE SEQUENCE</scope>
    <source>
        <strain evidence="1">Semi-engorged</strain>
        <tissue evidence="1">Salivary glands</tissue>
    </source>
</reference>